<reference evidence="2 3" key="1">
    <citation type="submission" date="2020-08" db="EMBL/GenBank/DDBJ databases">
        <title>Genome public.</title>
        <authorList>
            <person name="Liu C."/>
            <person name="Sun Q."/>
        </authorList>
    </citation>
    <scope>NUCLEOTIDE SEQUENCE [LARGE SCALE GENOMIC DNA]</scope>
    <source>
        <strain evidence="2 3">BX2</strain>
    </source>
</reference>
<dbReference type="RefSeq" id="WP_178301119.1">
    <property type="nucleotide sequence ID" value="NZ_JACOOI010000104.1"/>
</dbReference>
<comment type="caution">
    <text evidence="2">The sequence shown here is derived from an EMBL/GenBank/DDBJ whole genome shotgun (WGS) entry which is preliminary data.</text>
</comment>
<evidence type="ECO:0000313" key="3">
    <source>
        <dbReference type="Proteomes" id="UP000644010"/>
    </source>
</evidence>
<evidence type="ECO:0000256" key="1">
    <source>
        <dbReference type="SAM" id="MobiDB-lite"/>
    </source>
</evidence>
<name>A0ABR7EAA8_9BACT</name>
<keyword evidence="3" id="KW-1185">Reference proteome</keyword>
<proteinExistence type="predicted"/>
<organism evidence="2 3">
    <name type="scientific">Parabacteroides segnis</name>
    <dbReference type="NCBI Taxonomy" id="2763058"/>
    <lineage>
        <taxon>Bacteria</taxon>
        <taxon>Pseudomonadati</taxon>
        <taxon>Bacteroidota</taxon>
        <taxon>Bacteroidia</taxon>
        <taxon>Bacteroidales</taxon>
        <taxon>Tannerellaceae</taxon>
        <taxon>Parabacteroides</taxon>
    </lineage>
</organism>
<feature type="region of interest" description="Disordered" evidence="1">
    <location>
        <begin position="28"/>
        <end position="50"/>
    </location>
</feature>
<sequence>MGKNNQEVENIRLREEVKQLKKANKSLEKKLATANSKKQELQKRTKKKESQIIELSNEQLESLSNRLKDIDIRNLLPD</sequence>
<gene>
    <name evidence="2" type="ORF">H8S77_28100</name>
</gene>
<dbReference type="EMBL" id="JACOOI010000104">
    <property type="protein sequence ID" value="MBC5646712.1"/>
    <property type="molecule type" value="Genomic_DNA"/>
</dbReference>
<evidence type="ECO:0000313" key="2">
    <source>
        <dbReference type="EMBL" id="MBC5646712.1"/>
    </source>
</evidence>
<accession>A0ABR7EAA8</accession>
<protein>
    <submittedName>
        <fullName evidence="2">Uncharacterized protein</fullName>
    </submittedName>
</protein>
<dbReference type="Proteomes" id="UP000644010">
    <property type="component" value="Unassembled WGS sequence"/>
</dbReference>